<feature type="signal peptide" evidence="2">
    <location>
        <begin position="1"/>
        <end position="19"/>
    </location>
</feature>
<evidence type="ECO:0000256" key="2">
    <source>
        <dbReference type="SAM" id="SignalP"/>
    </source>
</evidence>
<evidence type="ECO:0008006" key="5">
    <source>
        <dbReference type="Google" id="ProtNLM"/>
    </source>
</evidence>
<proteinExistence type="predicted"/>
<organism evidence="3 4">
    <name type="scientific">Candidatus Eisenbergiella intestinigallinarum</name>
    <dbReference type="NCBI Taxonomy" id="2838549"/>
    <lineage>
        <taxon>Bacteria</taxon>
        <taxon>Bacillati</taxon>
        <taxon>Bacillota</taxon>
        <taxon>Clostridia</taxon>
        <taxon>Lachnospirales</taxon>
        <taxon>Lachnospiraceae</taxon>
        <taxon>Eisenbergiella</taxon>
    </lineage>
</organism>
<reference evidence="3" key="1">
    <citation type="journal article" date="2021" name="PeerJ">
        <title>Extensive microbial diversity within the chicken gut microbiome revealed by metagenomics and culture.</title>
        <authorList>
            <person name="Gilroy R."/>
            <person name="Ravi A."/>
            <person name="Getino M."/>
            <person name="Pursley I."/>
            <person name="Horton D.L."/>
            <person name="Alikhan N.F."/>
            <person name="Baker D."/>
            <person name="Gharbi K."/>
            <person name="Hall N."/>
            <person name="Watson M."/>
            <person name="Adriaenssens E.M."/>
            <person name="Foster-Nyarko E."/>
            <person name="Jarju S."/>
            <person name="Secka A."/>
            <person name="Antonio M."/>
            <person name="Oren A."/>
            <person name="Chaudhuri R.R."/>
            <person name="La Ragione R."/>
            <person name="Hildebrand F."/>
            <person name="Pallen M.J."/>
        </authorList>
    </citation>
    <scope>NUCLEOTIDE SEQUENCE</scope>
    <source>
        <strain evidence="3">ChiBcec1-1630</strain>
    </source>
</reference>
<reference evidence="3" key="2">
    <citation type="submission" date="2021-04" db="EMBL/GenBank/DDBJ databases">
        <authorList>
            <person name="Gilroy R."/>
        </authorList>
    </citation>
    <scope>NUCLEOTIDE SEQUENCE</scope>
    <source>
        <strain evidence="3">ChiBcec1-1630</strain>
    </source>
</reference>
<dbReference type="EMBL" id="DWVS01000345">
    <property type="protein sequence ID" value="HJC88989.1"/>
    <property type="molecule type" value="Genomic_DNA"/>
</dbReference>
<feature type="chain" id="PRO_5039682180" description="DUF3862 domain-containing protein" evidence="2">
    <location>
        <begin position="20"/>
        <end position="215"/>
    </location>
</feature>
<evidence type="ECO:0000256" key="1">
    <source>
        <dbReference type="SAM" id="MobiDB-lite"/>
    </source>
</evidence>
<gene>
    <name evidence="3" type="ORF">H9926_13365</name>
</gene>
<name>A0A9D2QK22_9FIRM</name>
<feature type="region of interest" description="Disordered" evidence="1">
    <location>
        <begin position="28"/>
        <end position="75"/>
    </location>
</feature>
<accession>A0A9D2QK22</accession>
<sequence length="215" mass="23398">MRKRILTICALLLTGMLAACGTQQPQGTESAAAAGTESLPETESAAAAESVEETQPAEQTETGAQETVTGQNTDPQTALGEMEALLGMQDEETADLLGGGEENWTEDKSFYIGRNYEVEMGGTVYQVHTSCDDEKIVNSVSIWLSDGERSVQQEEVDQWVQILNEFTGTEPVYDETTSEAGSKNWKWMADGNIITLNWLDTIFTISMNPAVGELK</sequence>
<feature type="compositionally biased region" description="Polar residues" evidence="1">
    <location>
        <begin position="56"/>
        <end position="75"/>
    </location>
</feature>
<evidence type="ECO:0000313" key="4">
    <source>
        <dbReference type="Proteomes" id="UP000823922"/>
    </source>
</evidence>
<dbReference type="PROSITE" id="PS51257">
    <property type="entry name" value="PROKAR_LIPOPROTEIN"/>
    <property type="match status" value="1"/>
</dbReference>
<dbReference type="AlphaFoldDB" id="A0A9D2QK22"/>
<evidence type="ECO:0000313" key="3">
    <source>
        <dbReference type="EMBL" id="HJC88989.1"/>
    </source>
</evidence>
<dbReference type="Proteomes" id="UP000823922">
    <property type="component" value="Unassembled WGS sequence"/>
</dbReference>
<protein>
    <recommendedName>
        <fullName evidence="5">DUF3862 domain-containing protein</fullName>
    </recommendedName>
</protein>
<keyword evidence="2" id="KW-0732">Signal</keyword>
<feature type="compositionally biased region" description="Low complexity" evidence="1">
    <location>
        <begin position="36"/>
        <end position="49"/>
    </location>
</feature>
<comment type="caution">
    <text evidence="3">The sequence shown here is derived from an EMBL/GenBank/DDBJ whole genome shotgun (WGS) entry which is preliminary data.</text>
</comment>